<evidence type="ECO:0008006" key="8">
    <source>
        <dbReference type="Google" id="ProtNLM"/>
    </source>
</evidence>
<evidence type="ECO:0000313" key="7">
    <source>
        <dbReference type="Proteomes" id="UP000005408"/>
    </source>
</evidence>
<keyword evidence="2 5" id="KW-0812">Transmembrane</keyword>
<evidence type="ECO:0000256" key="1">
    <source>
        <dbReference type="ARBA" id="ARBA00004141"/>
    </source>
</evidence>
<dbReference type="Proteomes" id="UP000005408">
    <property type="component" value="Unassembled WGS sequence"/>
</dbReference>
<dbReference type="InterPro" id="IPR018499">
    <property type="entry name" value="Tetraspanin/Peripherin"/>
</dbReference>
<dbReference type="EnsemblMetazoa" id="G24472.1">
    <property type="protein sequence ID" value="G24472.1:cds"/>
    <property type="gene ID" value="G24472"/>
</dbReference>
<evidence type="ECO:0000256" key="4">
    <source>
        <dbReference type="ARBA" id="ARBA00023136"/>
    </source>
</evidence>
<keyword evidence="3 5" id="KW-1133">Transmembrane helix</keyword>
<dbReference type="Pfam" id="PF00335">
    <property type="entry name" value="Tetraspanin"/>
    <property type="match status" value="1"/>
</dbReference>
<evidence type="ECO:0000256" key="5">
    <source>
        <dbReference type="SAM" id="Phobius"/>
    </source>
</evidence>
<organism evidence="6 7">
    <name type="scientific">Magallana gigas</name>
    <name type="common">Pacific oyster</name>
    <name type="synonym">Crassostrea gigas</name>
    <dbReference type="NCBI Taxonomy" id="29159"/>
    <lineage>
        <taxon>Eukaryota</taxon>
        <taxon>Metazoa</taxon>
        <taxon>Spiralia</taxon>
        <taxon>Lophotrochozoa</taxon>
        <taxon>Mollusca</taxon>
        <taxon>Bivalvia</taxon>
        <taxon>Autobranchia</taxon>
        <taxon>Pteriomorphia</taxon>
        <taxon>Ostreida</taxon>
        <taxon>Ostreoidea</taxon>
        <taxon>Ostreidae</taxon>
        <taxon>Magallana</taxon>
    </lineage>
</organism>
<accession>A0A8W8KLW6</accession>
<evidence type="ECO:0000256" key="2">
    <source>
        <dbReference type="ARBA" id="ARBA00022692"/>
    </source>
</evidence>
<keyword evidence="4 5" id="KW-0472">Membrane</keyword>
<evidence type="ECO:0000313" key="6">
    <source>
        <dbReference type="EnsemblMetazoa" id="G24472.1:cds"/>
    </source>
</evidence>
<evidence type="ECO:0000256" key="3">
    <source>
        <dbReference type="ARBA" id="ARBA00022989"/>
    </source>
</evidence>
<keyword evidence="7" id="KW-1185">Reference proteome</keyword>
<dbReference type="AlphaFoldDB" id="A0A8W8KLW6"/>
<protein>
    <recommendedName>
        <fullName evidence="8">Tetraspanin</fullName>
    </recommendedName>
</protein>
<proteinExistence type="predicted"/>
<feature type="transmembrane region" description="Helical" evidence="5">
    <location>
        <begin position="97"/>
        <end position="118"/>
    </location>
</feature>
<name>A0A8W8KLW6_MAGGI</name>
<dbReference type="PANTHER" id="PTHR19282:SF452">
    <property type="entry name" value="LD03691P"/>
    <property type="match status" value="1"/>
</dbReference>
<comment type="subcellular location">
    <subcellularLocation>
        <location evidence="1">Membrane</location>
        <topology evidence="1">Multi-pass membrane protein</topology>
    </subcellularLocation>
</comment>
<feature type="transmembrane region" description="Helical" evidence="5">
    <location>
        <begin position="67"/>
        <end position="90"/>
    </location>
</feature>
<feature type="transmembrane region" description="Helical" evidence="5">
    <location>
        <begin position="12"/>
        <end position="35"/>
    </location>
</feature>
<dbReference type="PANTHER" id="PTHR19282">
    <property type="entry name" value="TETRASPANIN"/>
    <property type="match status" value="1"/>
</dbReference>
<sequence length="272" mass="29900">MDYSCPSEHGIALIIINKMLLGMGVGLIIVGSLVVTDGSDTDHVRQVLNSITVTIGSSTVGSLVNTLSILMIVTGVAIFVVTWFSLLGIIFQKRFLLITYAIIVLLLLIPQITVISLWNKTEKESRDKDKMIEALNRGYTKDKIINSNPLSRSWNFMFMTHSCCGVNPVLTTTNDFDNTPWCTTEGSCQATSSQIPRACCINITESTYNSAPTSCHASVNPGTYHLKGCYDVIKKKMLPLTPSTNGVIVTTILLQIVAGTFALWYSYQFKKI</sequence>
<dbReference type="GO" id="GO:0016020">
    <property type="term" value="C:membrane"/>
    <property type="evidence" value="ECO:0007669"/>
    <property type="project" value="UniProtKB-SubCell"/>
</dbReference>
<feature type="transmembrane region" description="Helical" evidence="5">
    <location>
        <begin position="247"/>
        <end position="267"/>
    </location>
</feature>
<reference evidence="6" key="1">
    <citation type="submission" date="2022-08" db="UniProtKB">
        <authorList>
            <consortium name="EnsemblMetazoa"/>
        </authorList>
    </citation>
    <scope>IDENTIFICATION</scope>
    <source>
        <strain evidence="6">05x7-T-G4-1.051#20</strain>
    </source>
</reference>